<dbReference type="EMBL" id="MRBL01000007">
    <property type="protein sequence ID" value="OMI28329.1"/>
    <property type="molecule type" value="Genomic_DNA"/>
</dbReference>
<feature type="region of interest" description="Disordered" evidence="1">
    <location>
        <begin position="45"/>
        <end position="64"/>
    </location>
</feature>
<evidence type="ECO:0000313" key="3">
    <source>
        <dbReference type="Proteomes" id="UP000187046"/>
    </source>
</evidence>
<reference evidence="2 3" key="1">
    <citation type="submission" date="2016-12" db="EMBL/GenBank/DDBJ databases">
        <title>Bacillus phylogenomics.</title>
        <authorList>
            <person name="Dunlap C."/>
        </authorList>
    </citation>
    <scope>NUCLEOTIDE SEQUENCE [LARGE SCALE GENOMIC DNA]</scope>
    <source>
        <strain evidence="2 3">NRRL B-41327</strain>
    </source>
</reference>
<organism evidence="2 3">
    <name type="scientific">Bacillus haynesii</name>
    <dbReference type="NCBI Taxonomy" id="1925021"/>
    <lineage>
        <taxon>Bacteria</taxon>
        <taxon>Bacillati</taxon>
        <taxon>Bacillota</taxon>
        <taxon>Bacilli</taxon>
        <taxon>Bacillales</taxon>
        <taxon>Bacillaceae</taxon>
        <taxon>Bacillus</taxon>
    </lineage>
</organism>
<evidence type="ECO:0000313" key="2">
    <source>
        <dbReference type="EMBL" id="OMI28329.1"/>
    </source>
</evidence>
<evidence type="ECO:0000256" key="1">
    <source>
        <dbReference type="SAM" id="MobiDB-lite"/>
    </source>
</evidence>
<sequence>MKGKTGKPFSQSVKMMTKAGMLETYGEMFQLSEQGFLISGPLSFGHRRKDSGRVSAKTLSNPVK</sequence>
<gene>
    <name evidence="2" type="ORF">BTA31_07185</name>
</gene>
<keyword evidence="3" id="KW-1185">Reference proteome</keyword>
<accession>A0ABX3I8N2</accession>
<comment type="caution">
    <text evidence="2">The sequence shown here is derived from an EMBL/GenBank/DDBJ whole genome shotgun (WGS) entry which is preliminary data.</text>
</comment>
<proteinExistence type="predicted"/>
<dbReference type="Proteomes" id="UP000187046">
    <property type="component" value="Unassembled WGS sequence"/>
</dbReference>
<protein>
    <submittedName>
        <fullName evidence="2">Uncharacterized protein</fullName>
    </submittedName>
</protein>
<name>A0ABX3I8N2_9BACI</name>